<evidence type="ECO:0000256" key="7">
    <source>
        <dbReference type="SAM" id="MobiDB-lite"/>
    </source>
</evidence>
<dbReference type="InterPro" id="IPR011453">
    <property type="entry name" value="DUF1559"/>
</dbReference>
<feature type="domain" description="DUF1559" evidence="9">
    <location>
        <begin position="922"/>
        <end position="1198"/>
    </location>
</feature>
<feature type="transmembrane region" description="Helical" evidence="8">
    <location>
        <begin position="846"/>
        <end position="866"/>
    </location>
</feature>
<evidence type="ECO:0000256" key="2">
    <source>
        <dbReference type="ARBA" id="ARBA00006386"/>
    </source>
</evidence>
<dbReference type="PANTHER" id="PTHR34184:SF4">
    <property type="entry name" value="UPF0718 PROTEIN YCGR"/>
    <property type="match status" value="1"/>
</dbReference>
<keyword evidence="11" id="KW-1185">Reference proteome</keyword>
<feature type="transmembrane region" description="Helical" evidence="8">
    <location>
        <begin position="784"/>
        <end position="805"/>
    </location>
</feature>
<feature type="transmembrane region" description="Helical" evidence="8">
    <location>
        <begin position="714"/>
        <end position="734"/>
    </location>
</feature>
<feature type="transmembrane region" description="Helical" evidence="8">
    <location>
        <begin position="516"/>
        <end position="541"/>
    </location>
</feature>
<protein>
    <recommendedName>
        <fullName evidence="9">DUF1559 domain-containing protein</fullName>
    </recommendedName>
</protein>
<feature type="transmembrane region" description="Helical" evidence="8">
    <location>
        <begin position="562"/>
        <end position="584"/>
    </location>
</feature>
<evidence type="ECO:0000313" key="11">
    <source>
        <dbReference type="Proteomes" id="UP000649617"/>
    </source>
</evidence>
<feature type="transmembrane region" description="Helical" evidence="8">
    <location>
        <begin position="740"/>
        <end position="763"/>
    </location>
</feature>
<dbReference type="Pfam" id="PF03773">
    <property type="entry name" value="ArsP_1"/>
    <property type="match status" value="1"/>
</dbReference>
<dbReference type="InterPro" id="IPR045584">
    <property type="entry name" value="Pilin-like"/>
</dbReference>
<comment type="subcellular location">
    <subcellularLocation>
        <location evidence="1">Cell membrane</location>
        <topology evidence="1">Multi-pass membrane protein</topology>
    </subcellularLocation>
</comment>
<evidence type="ECO:0000256" key="3">
    <source>
        <dbReference type="ARBA" id="ARBA00022475"/>
    </source>
</evidence>
<feature type="transmembrane region" description="Helical" evidence="8">
    <location>
        <begin position="897"/>
        <end position="921"/>
    </location>
</feature>
<evidence type="ECO:0000256" key="1">
    <source>
        <dbReference type="ARBA" id="ARBA00004651"/>
    </source>
</evidence>
<feature type="transmembrane region" description="Helical" evidence="8">
    <location>
        <begin position="688"/>
        <end position="707"/>
    </location>
</feature>
<feature type="transmembrane region" description="Helical" evidence="8">
    <location>
        <begin position="276"/>
        <end position="299"/>
    </location>
</feature>
<evidence type="ECO:0000256" key="4">
    <source>
        <dbReference type="ARBA" id="ARBA00022692"/>
    </source>
</evidence>
<feature type="region of interest" description="Disordered" evidence="7">
    <location>
        <begin position="15"/>
        <end position="36"/>
    </location>
</feature>
<dbReference type="Gene3D" id="3.30.700.10">
    <property type="entry name" value="Glycoprotein, Type 4 Pilin"/>
    <property type="match status" value="1"/>
</dbReference>
<evidence type="ECO:0000259" key="9">
    <source>
        <dbReference type="Pfam" id="PF07596"/>
    </source>
</evidence>
<dbReference type="Pfam" id="PF03203">
    <property type="entry name" value="MerC"/>
    <property type="match status" value="1"/>
</dbReference>
<dbReference type="Pfam" id="PF07963">
    <property type="entry name" value="N_methyl"/>
    <property type="match status" value="1"/>
</dbReference>
<dbReference type="GO" id="GO:0015097">
    <property type="term" value="F:mercury ion transmembrane transporter activity"/>
    <property type="evidence" value="ECO:0007669"/>
    <property type="project" value="InterPro"/>
</dbReference>
<sequence length="1376" mass="143317">MALAQYDGKYYVGIDGRTDPYTAPDSDGGGAYPDNPNNGRLTLLLSHGNHYHGIGSYSYSGPSATPTLNSTNANNRLPEGYTLQAPLALSPGVGVYAGRNVLASDPGVEYSDLEVQNVHVLANTGIAEVDALYHSSSNRWDGPFDAADIHLELVGTSSPWLNVGSPTDPSALPVGGDIHLGEGDEMFSFTPVLWVDESAPAGDYWAEFRLTDPSGAFGDSGSFFIDVQQVPEPTTALLTGLGLLGAVVGVCRLAPRGQRRVEQVDPVYRPNFWADWTGMAASIGCAIHCAATPLVVASLPSLGLAWLADDSFHRCMAVVCLVLALGAFVPGWRRHRSLLPAVLGGLGVASLLVASFALDGGCCPRRGTPSTGSALAESGCESYCSAVLLVGALGTGLHTLLGCEHERPRDRSASSAPACDGCLFCAHRTLGADPATKQHDSPTFEPRSGSGSCDACVVCDLLDHFHSAVPAAASQPDACPAPLAEIGWAAQVHEHKCGGNRDSAWGLRIMTLLDDFWVAFTAALVESAPLVVLGFVAAGLLHEFVPERVLRRRVGGGGLRPILWAVGVGLLLPVCSCSTIPLGIGLRRSGASTGAALAFMTSSPAISPVTVLLGWGLLGPVLLGWYCTVAITGAMAIGVVGNLWLCSPAETGAAPKPCGCGCGASPPSGAGRLRRALRWSFGELGAEVSSSLLVGLAVAAVVMALLPRGWVEGWLGHPSLLALLAAIAVSLPAYTCSVPAMAIAAGLIAKGVDPGVAVAFLVAGPATNLGELNAIRTAMGARTALFYAGMLVAIALTAGSATSLVTASPSAELAGAAAHGHAHALDAAVLGETADATHGGAPLWRWIPAMVVVGLALRSMSAWRAGFGPSSVFRRSAPTLPDTKRQMPRSPFRRRGGFTLVELLVVIAIIGVLFGLLLPAVQSARESARLVSCKNHLRSIGLATLHHHDAVQAFPPARLRARNDWGDAACESTQASWLARILPYLEEANAYSKWDLYRPFEDHDPAVREHTPESYICPTRRSLAEAVLPSSVVEAEVTFPCGCSTTEMVTLISGAIGDYGANHGDFTGGSYGDVFSYWRGGNGGGVIISSRPKCGADGPIDWTDRIRMKDLVDGASKTALAGEMHIPADRLAQVPENGPMYNGKDLPAFARIGGEGIPLARGPEDRSVPVIGFGSWHPGVCPFVLADGSVRLVNNFVEVDVLQVAMSVSVARMSGQTAATARLGAMLILALGGVAGCGSGHPRTYPVSGVARFSDGSPVRSGYVELIPDAGGPSARGRIDSQGRFVVGTYAAQDGAAAGEYSVLITQHVQPLSPERARALRPEHAEHAGAPHRVSLRYASRTSTDLRCTVKESENELTLTVDAYEAALSQGKPDSL</sequence>
<dbReference type="GO" id="GO:0005886">
    <property type="term" value="C:plasma membrane"/>
    <property type="evidence" value="ECO:0007669"/>
    <property type="project" value="UniProtKB-SubCell"/>
</dbReference>
<evidence type="ECO:0000256" key="5">
    <source>
        <dbReference type="ARBA" id="ARBA00022989"/>
    </source>
</evidence>
<dbReference type="NCBIfam" id="TIGR02532">
    <property type="entry name" value="IV_pilin_GFxxxE"/>
    <property type="match status" value="1"/>
</dbReference>
<dbReference type="InterPro" id="IPR052923">
    <property type="entry name" value="UPF0718"/>
</dbReference>
<comment type="similarity">
    <text evidence="2">Belongs to the UPF0718 family.</text>
</comment>
<feature type="transmembrane region" description="Helical" evidence="8">
    <location>
        <begin position="236"/>
        <end position="255"/>
    </location>
</feature>
<accession>A0A812VK28</accession>
<dbReference type="InterPro" id="IPR005524">
    <property type="entry name" value="DUF318"/>
</dbReference>
<dbReference type="PANTHER" id="PTHR34184">
    <property type="entry name" value="UPF0718 PROTEIN YCGR"/>
    <property type="match status" value="1"/>
</dbReference>
<name>A0A812VK28_SYMPI</name>
<keyword evidence="4 8" id="KW-0812">Transmembrane</keyword>
<feature type="transmembrane region" description="Helical" evidence="8">
    <location>
        <begin position="311"/>
        <end position="331"/>
    </location>
</feature>
<keyword evidence="5 8" id="KW-1133">Transmembrane helix</keyword>
<evidence type="ECO:0000256" key="8">
    <source>
        <dbReference type="SAM" id="Phobius"/>
    </source>
</evidence>
<dbReference type="InterPro" id="IPR012902">
    <property type="entry name" value="N_methyl_site"/>
</dbReference>
<dbReference type="PROSITE" id="PS00409">
    <property type="entry name" value="PROKAR_NTER_METHYL"/>
    <property type="match status" value="1"/>
</dbReference>
<feature type="transmembrane region" description="Helical" evidence="8">
    <location>
        <begin position="338"/>
        <end position="358"/>
    </location>
</feature>
<comment type="caution">
    <text evidence="10">The sequence shown here is derived from an EMBL/GenBank/DDBJ whole genome shotgun (WGS) entry which is preliminary data.</text>
</comment>
<dbReference type="EMBL" id="CAJNIZ010042979">
    <property type="protein sequence ID" value="CAE7645520.1"/>
    <property type="molecule type" value="Genomic_DNA"/>
</dbReference>
<dbReference type="NCBIfam" id="NF040463">
    <property type="entry name" value="all3515_fam"/>
    <property type="match status" value="1"/>
</dbReference>
<dbReference type="InterPro" id="IPR004891">
    <property type="entry name" value="Mercury-R_MerC"/>
</dbReference>
<evidence type="ECO:0000313" key="10">
    <source>
        <dbReference type="EMBL" id="CAE7645520.1"/>
    </source>
</evidence>
<dbReference type="NCBIfam" id="TIGR04294">
    <property type="entry name" value="pre_pil_HX9DG"/>
    <property type="match status" value="1"/>
</dbReference>
<dbReference type="Proteomes" id="UP000649617">
    <property type="component" value="Unassembled WGS sequence"/>
</dbReference>
<reference evidence="10" key="1">
    <citation type="submission" date="2021-02" db="EMBL/GenBank/DDBJ databases">
        <authorList>
            <person name="Dougan E. K."/>
            <person name="Rhodes N."/>
            <person name="Thang M."/>
            <person name="Chan C."/>
        </authorList>
    </citation>
    <scope>NUCLEOTIDE SEQUENCE</scope>
</reference>
<organism evidence="10 11">
    <name type="scientific">Symbiodinium pilosum</name>
    <name type="common">Dinoflagellate</name>
    <dbReference type="NCBI Taxonomy" id="2952"/>
    <lineage>
        <taxon>Eukaryota</taxon>
        <taxon>Sar</taxon>
        <taxon>Alveolata</taxon>
        <taxon>Dinophyceae</taxon>
        <taxon>Suessiales</taxon>
        <taxon>Symbiodiniaceae</taxon>
        <taxon>Symbiodinium</taxon>
    </lineage>
</organism>
<keyword evidence="3" id="KW-1003">Cell membrane</keyword>
<dbReference type="InterPro" id="IPR027558">
    <property type="entry name" value="Pre_pil_HX9DG_C"/>
</dbReference>
<evidence type="ECO:0000256" key="6">
    <source>
        <dbReference type="ARBA" id="ARBA00023136"/>
    </source>
</evidence>
<feature type="transmembrane region" description="Helical" evidence="8">
    <location>
        <begin position="596"/>
        <end position="618"/>
    </location>
</feature>
<proteinExistence type="inferred from homology"/>
<gene>
    <name evidence="10" type="ORF">SPIL2461_LOCUS17154</name>
</gene>
<feature type="transmembrane region" description="Helical" evidence="8">
    <location>
        <begin position="625"/>
        <end position="645"/>
    </location>
</feature>
<dbReference type="SUPFAM" id="SSF54523">
    <property type="entry name" value="Pili subunits"/>
    <property type="match status" value="1"/>
</dbReference>
<dbReference type="Pfam" id="PF07596">
    <property type="entry name" value="SBP_bac_10"/>
    <property type="match status" value="1"/>
</dbReference>
<keyword evidence="6 8" id="KW-0472">Membrane</keyword>